<dbReference type="Proteomes" id="UP000011087">
    <property type="component" value="Unassembled WGS sequence"/>
</dbReference>
<organism evidence="1">
    <name type="scientific">Guillardia theta (strain CCMP2712)</name>
    <name type="common">Cryptophyte</name>
    <dbReference type="NCBI Taxonomy" id="905079"/>
    <lineage>
        <taxon>Eukaryota</taxon>
        <taxon>Cryptophyceae</taxon>
        <taxon>Pyrenomonadales</taxon>
        <taxon>Geminigeraceae</taxon>
        <taxon>Guillardia</taxon>
    </lineage>
</organism>
<accession>L1I7C2</accession>
<dbReference type="PaxDb" id="55529-EKX32161"/>
<evidence type="ECO:0000313" key="1">
    <source>
        <dbReference type="EMBL" id="EKX32161.1"/>
    </source>
</evidence>
<dbReference type="HOGENOM" id="CLU_1681264_0_0_1"/>
<dbReference type="AlphaFoldDB" id="L1I7C2"/>
<sequence length="157" mass="17982">MLGKKGEGFDSLFIYALVGVFVFRCMLEESQIFPGTSICSGIGKRNALEVLKLIEENPVFVWGHETKFKSLLELTRDLAQVISDLLKFRLPAVDGDVVEAKKQSRKLVEAKEKDWEIQMLSMKHSIEKLALRSGKGVMQWNRWNYSVPGHMNIPVWR</sequence>
<evidence type="ECO:0000313" key="3">
    <source>
        <dbReference type="Proteomes" id="UP000011087"/>
    </source>
</evidence>
<reference evidence="2" key="3">
    <citation type="submission" date="2016-03" db="UniProtKB">
        <authorList>
            <consortium name="EnsemblProtists"/>
        </authorList>
    </citation>
    <scope>IDENTIFICATION</scope>
</reference>
<dbReference type="KEGG" id="gtt:GUITHDRAFT_121655"/>
<dbReference type="EMBL" id="JH993207">
    <property type="protein sequence ID" value="EKX32161.1"/>
    <property type="molecule type" value="Genomic_DNA"/>
</dbReference>
<name>L1I7C2_GUITC</name>
<reference evidence="3" key="2">
    <citation type="submission" date="2012-11" db="EMBL/GenBank/DDBJ databases">
        <authorList>
            <person name="Kuo A."/>
            <person name="Curtis B.A."/>
            <person name="Tanifuji G."/>
            <person name="Burki F."/>
            <person name="Gruber A."/>
            <person name="Irimia M."/>
            <person name="Maruyama S."/>
            <person name="Arias M.C."/>
            <person name="Ball S.G."/>
            <person name="Gile G.H."/>
            <person name="Hirakawa Y."/>
            <person name="Hopkins J.F."/>
            <person name="Rensing S.A."/>
            <person name="Schmutz J."/>
            <person name="Symeonidi A."/>
            <person name="Elias M."/>
            <person name="Eveleigh R.J."/>
            <person name="Herman E.K."/>
            <person name="Klute M.J."/>
            <person name="Nakayama T."/>
            <person name="Obornik M."/>
            <person name="Reyes-Prieto A."/>
            <person name="Armbrust E.V."/>
            <person name="Aves S.J."/>
            <person name="Beiko R.G."/>
            <person name="Coutinho P."/>
            <person name="Dacks J.B."/>
            <person name="Durnford D.G."/>
            <person name="Fast N.M."/>
            <person name="Green B.R."/>
            <person name="Grisdale C."/>
            <person name="Hempe F."/>
            <person name="Henrissat B."/>
            <person name="Hoppner M.P."/>
            <person name="Ishida K.-I."/>
            <person name="Kim E."/>
            <person name="Koreny L."/>
            <person name="Kroth P.G."/>
            <person name="Liu Y."/>
            <person name="Malik S.-B."/>
            <person name="Maier U.G."/>
            <person name="McRose D."/>
            <person name="Mock T."/>
            <person name="Neilson J.A."/>
            <person name="Onodera N.T."/>
            <person name="Poole A.M."/>
            <person name="Pritham E.J."/>
            <person name="Richards T.A."/>
            <person name="Rocap G."/>
            <person name="Roy S.W."/>
            <person name="Sarai C."/>
            <person name="Schaack S."/>
            <person name="Shirato S."/>
            <person name="Slamovits C.H."/>
            <person name="Spencer D.F."/>
            <person name="Suzuki S."/>
            <person name="Worden A.Z."/>
            <person name="Zauner S."/>
            <person name="Barry K."/>
            <person name="Bell C."/>
            <person name="Bharti A.K."/>
            <person name="Crow J.A."/>
            <person name="Grimwood J."/>
            <person name="Kramer R."/>
            <person name="Lindquist E."/>
            <person name="Lucas S."/>
            <person name="Salamov A."/>
            <person name="McFadden G.I."/>
            <person name="Lane C.E."/>
            <person name="Keeling P.J."/>
            <person name="Gray M.W."/>
            <person name="Grigoriev I.V."/>
            <person name="Archibald J.M."/>
        </authorList>
    </citation>
    <scope>NUCLEOTIDE SEQUENCE</scope>
    <source>
        <strain evidence="3">CCMP2712</strain>
    </source>
</reference>
<protein>
    <submittedName>
        <fullName evidence="1 2">Uncharacterized protein</fullName>
    </submittedName>
</protein>
<evidence type="ECO:0000313" key="2">
    <source>
        <dbReference type="EnsemblProtists" id="EKX32161"/>
    </source>
</evidence>
<keyword evidence="3" id="KW-1185">Reference proteome</keyword>
<gene>
    <name evidence="1" type="ORF">GUITHDRAFT_121655</name>
</gene>
<proteinExistence type="predicted"/>
<dbReference type="GeneID" id="17288887"/>
<dbReference type="EnsemblProtists" id="EKX32161">
    <property type="protein sequence ID" value="EKX32161"/>
    <property type="gene ID" value="GUITHDRAFT_121655"/>
</dbReference>
<reference evidence="1 3" key="1">
    <citation type="journal article" date="2012" name="Nature">
        <title>Algal genomes reveal evolutionary mosaicism and the fate of nucleomorphs.</title>
        <authorList>
            <consortium name="DOE Joint Genome Institute"/>
            <person name="Curtis B.A."/>
            <person name="Tanifuji G."/>
            <person name="Burki F."/>
            <person name="Gruber A."/>
            <person name="Irimia M."/>
            <person name="Maruyama S."/>
            <person name="Arias M.C."/>
            <person name="Ball S.G."/>
            <person name="Gile G.H."/>
            <person name="Hirakawa Y."/>
            <person name="Hopkins J.F."/>
            <person name="Kuo A."/>
            <person name="Rensing S.A."/>
            <person name="Schmutz J."/>
            <person name="Symeonidi A."/>
            <person name="Elias M."/>
            <person name="Eveleigh R.J."/>
            <person name="Herman E.K."/>
            <person name="Klute M.J."/>
            <person name="Nakayama T."/>
            <person name="Obornik M."/>
            <person name="Reyes-Prieto A."/>
            <person name="Armbrust E.V."/>
            <person name="Aves S.J."/>
            <person name="Beiko R.G."/>
            <person name="Coutinho P."/>
            <person name="Dacks J.B."/>
            <person name="Durnford D.G."/>
            <person name="Fast N.M."/>
            <person name="Green B.R."/>
            <person name="Grisdale C.J."/>
            <person name="Hempel F."/>
            <person name="Henrissat B."/>
            <person name="Hoppner M.P."/>
            <person name="Ishida K."/>
            <person name="Kim E."/>
            <person name="Koreny L."/>
            <person name="Kroth P.G."/>
            <person name="Liu Y."/>
            <person name="Malik S.B."/>
            <person name="Maier U.G."/>
            <person name="McRose D."/>
            <person name="Mock T."/>
            <person name="Neilson J.A."/>
            <person name="Onodera N.T."/>
            <person name="Poole A.M."/>
            <person name="Pritham E.J."/>
            <person name="Richards T.A."/>
            <person name="Rocap G."/>
            <person name="Roy S.W."/>
            <person name="Sarai C."/>
            <person name="Schaack S."/>
            <person name="Shirato S."/>
            <person name="Slamovits C.H."/>
            <person name="Spencer D.F."/>
            <person name="Suzuki S."/>
            <person name="Worden A.Z."/>
            <person name="Zauner S."/>
            <person name="Barry K."/>
            <person name="Bell C."/>
            <person name="Bharti A.K."/>
            <person name="Crow J.A."/>
            <person name="Grimwood J."/>
            <person name="Kramer R."/>
            <person name="Lindquist E."/>
            <person name="Lucas S."/>
            <person name="Salamov A."/>
            <person name="McFadden G.I."/>
            <person name="Lane C.E."/>
            <person name="Keeling P.J."/>
            <person name="Gray M.W."/>
            <person name="Grigoriev I.V."/>
            <person name="Archibald J.M."/>
        </authorList>
    </citation>
    <scope>NUCLEOTIDE SEQUENCE</scope>
    <source>
        <strain evidence="1 3">CCMP2712</strain>
    </source>
</reference>
<dbReference type="RefSeq" id="XP_005819141.1">
    <property type="nucleotide sequence ID" value="XM_005819084.1"/>
</dbReference>